<dbReference type="AlphaFoldDB" id="A0AAD7HMS8"/>
<proteinExistence type="predicted"/>
<name>A0AAD7HMS8_9AGAR</name>
<reference evidence="2" key="1">
    <citation type="submission" date="2023-03" db="EMBL/GenBank/DDBJ databases">
        <title>Massive genome expansion in bonnet fungi (Mycena s.s.) driven by repeated elements and novel gene families across ecological guilds.</title>
        <authorList>
            <consortium name="Lawrence Berkeley National Laboratory"/>
            <person name="Harder C.B."/>
            <person name="Miyauchi S."/>
            <person name="Viragh M."/>
            <person name="Kuo A."/>
            <person name="Thoen E."/>
            <person name="Andreopoulos B."/>
            <person name="Lu D."/>
            <person name="Skrede I."/>
            <person name="Drula E."/>
            <person name="Henrissat B."/>
            <person name="Morin E."/>
            <person name="Kohler A."/>
            <person name="Barry K."/>
            <person name="LaButti K."/>
            <person name="Morin E."/>
            <person name="Salamov A."/>
            <person name="Lipzen A."/>
            <person name="Mereny Z."/>
            <person name="Hegedus B."/>
            <person name="Baldrian P."/>
            <person name="Stursova M."/>
            <person name="Weitz H."/>
            <person name="Taylor A."/>
            <person name="Grigoriev I.V."/>
            <person name="Nagy L.G."/>
            <person name="Martin F."/>
            <person name="Kauserud H."/>
        </authorList>
    </citation>
    <scope>NUCLEOTIDE SEQUENCE</scope>
    <source>
        <strain evidence="2">CBHHK182m</strain>
    </source>
</reference>
<sequence length="391" mass="42422">MDVPPPCVLSVESTRIPAPARAPLSHRCSAPGDSTYCYRVRAGTPCASSTRTAHMLPPHPISPCPSSPSLPRPLPLVPSPRLASLRRRHHRRSPRPSRPRVHRRTTHLHPRRDTVAVCVRGRRALRVPAQRTWAHRAHLPIPILPLFPLPFPPRSHHTPPRLSRCIAVAAAVPASASPSCIPPHNAPAPTRVHLALCTGCCLRALAPTLGANSVRVQTSLPRVRRVCRVSAPDIHARADRVCAGCAVATPPHTPAPLHPHPFPSPLPSSHPRPLPSFPFSPLVPFLSPHSLSLPCPFPPRSHHTHPVPPHCVTVAIPVPRVRPQRTRAESIAPGSIAPGSIAPGTVPVALYTYSHTHSARTPRVRAQMSLPRVRRARRVPARAAHTYGRAD</sequence>
<protein>
    <submittedName>
        <fullName evidence="2">Uncharacterized protein</fullName>
    </submittedName>
</protein>
<feature type="compositionally biased region" description="Pro residues" evidence="1">
    <location>
        <begin position="57"/>
        <end position="78"/>
    </location>
</feature>
<gene>
    <name evidence="2" type="ORF">B0H16DRAFT_1895614</name>
</gene>
<keyword evidence="3" id="KW-1185">Reference proteome</keyword>
<feature type="compositionally biased region" description="Basic residues" evidence="1">
    <location>
        <begin position="84"/>
        <end position="106"/>
    </location>
</feature>
<evidence type="ECO:0000256" key="1">
    <source>
        <dbReference type="SAM" id="MobiDB-lite"/>
    </source>
</evidence>
<dbReference type="EMBL" id="JARKIB010000205">
    <property type="protein sequence ID" value="KAJ7724137.1"/>
    <property type="molecule type" value="Genomic_DNA"/>
</dbReference>
<evidence type="ECO:0000313" key="2">
    <source>
        <dbReference type="EMBL" id="KAJ7724137.1"/>
    </source>
</evidence>
<dbReference type="Proteomes" id="UP001215598">
    <property type="component" value="Unassembled WGS sequence"/>
</dbReference>
<accession>A0AAD7HMS8</accession>
<organism evidence="2 3">
    <name type="scientific">Mycena metata</name>
    <dbReference type="NCBI Taxonomy" id="1033252"/>
    <lineage>
        <taxon>Eukaryota</taxon>
        <taxon>Fungi</taxon>
        <taxon>Dikarya</taxon>
        <taxon>Basidiomycota</taxon>
        <taxon>Agaricomycotina</taxon>
        <taxon>Agaricomycetes</taxon>
        <taxon>Agaricomycetidae</taxon>
        <taxon>Agaricales</taxon>
        <taxon>Marasmiineae</taxon>
        <taxon>Mycenaceae</taxon>
        <taxon>Mycena</taxon>
    </lineage>
</organism>
<comment type="caution">
    <text evidence="2">The sequence shown here is derived from an EMBL/GenBank/DDBJ whole genome shotgun (WGS) entry which is preliminary data.</text>
</comment>
<evidence type="ECO:0000313" key="3">
    <source>
        <dbReference type="Proteomes" id="UP001215598"/>
    </source>
</evidence>
<feature type="region of interest" description="Disordered" evidence="1">
    <location>
        <begin position="57"/>
        <end position="106"/>
    </location>
</feature>